<evidence type="ECO:0000256" key="6">
    <source>
        <dbReference type="SAM" id="MobiDB-lite"/>
    </source>
</evidence>
<dbReference type="SUPFAM" id="SSF52058">
    <property type="entry name" value="L domain-like"/>
    <property type="match status" value="3"/>
</dbReference>
<comment type="caution">
    <text evidence="8">The sequence shown here is derived from an EMBL/GenBank/DDBJ whole genome shotgun (WGS) entry which is preliminary data.</text>
</comment>
<accession>A0A8H7T9R7</accession>
<evidence type="ECO:0000313" key="8">
    <source>
        <dbReference type="EMBL" id="KAG4414908.1"/>
    </source>
</evidence>
<comment type="subcellular location">
    <subcellularLocation>
        <location evidence="1">Secreted</location>
        <location evidence="1">Cell wall</location>
    </subcellularLocation>
</comment>
<protein>
    <recommendedName>
        <fullName evidence="10">GPI-anchored cell wall organization protein Ecm33</fullName>
    </recommendedName>
</protein>
<feature type="signal peptide" evidence="7">
    <location>
        <begin position="1"/>
        <end position="18"/>
    </location>
</feature>
<reference evidence="8" key="1">
    <citation type="submission" date="2021-02" db="EMBL/GenBank/DDBJ databases">
        <title>Genome sequence Cadophora malorum strain M34.</title>
        <authorList>
            <person name="Stefanovic E."/>
            <person name="Vu D."/>
            <person name="Scully C."/>
            <person name="Dijksterhuis J."/>
            <person name="Roader J."/>
            <person name="Houbraken J."/>
        </authorList>
    </citation>
    <scope>NUCLEOTIDE SEQUENCE</scope>
    <source>
        <strain evidence="8">M34</strain>
    </source>
</reference>
<name>A0A8H7T9R7_9HELO</name>
<keyword evidence="3" id="KW-0964">Secreted</keyword>
<evidence type="ECO:0000256" key="5">
    <source>
        <dbReference type="ARBA" id="ARBA00023180"/>
    </source>
</evidence>
<dbReference type="InterPro" id="IPR036941">
    <property type="entry name" value="Rcpt_L-dom_sf"/>
</dbReference>
<dbReference type="Proteomes" id="UP000664132">
    <property type="component" value="Unassembled WGS sequence"/>
</dbReference>
<keyword evidence="5" id="KW-0325">Glycoprotein</keyword>
<keyword evidence="2" id="KW-0134">Cell wall</keyword>
<evidence type="ECO:0008006" key="10">
    <source>
        <dbReference type="Google" id="ProtNLM"/>
    </source>
</evidence>
<evidence type="ECO:0000313" key="9">
    <source>
        <dbReference type="Proteomes" id="UP000664132"/>
    </source>
</evidence>
<dbReference type="Pfam" id="PF12454">
    <property type="entry name" value="Ecm33"/>
    <property type="match status" value="1"/>
</dbReference>
<dbReference type="GO" id="GO:0009986">
    <property type="term" value="C:cell surface"/>
    <property type="evidence" value="ECO:0007669"/>
    <property type="project" value="TreeGrafter"/>
</dbReference>
<dbReference type="EMBL" id="JAFJYH010000244">
    <property type="protein sequence ID" value="KAG4414908.1"/>
    <property type="molecule type" value="Genomic_DNA"/>
</dbReference>
<dbReference type="AlphaFoldDB" id="A0A8H7T9R7"/>
<evidence type="ECO:0000256" key="4">
    <source>
        <dbReference type="ARBA" id="ARBA00022729"/>
    </source>
</evidence>
<sequence length="404" mass="41116">MFAQKLLPALAVFSVAAAQTSTICSQPTVTVNSQADASQLSDCSTVSGSIVIGSTASGTIAIDGPQQVRGNLTSQSAGGLVSLTSSTITSIGGEFRLFNLTFLSTLQFDALTSAKTIYWEALPALPSLAFAGPLSKADSVTISNTFLTTLSGINLNTVGTLQIDNNNNLKQFDTQIANITNAVNINANGNQLAVTFPNLIWAANMTFRNVSSIKIPSLATVNGSMGFYGNYMDSIAAPNLTSVGSFATGVGSLAIVANAKLANISFPALKSVGGADQIANNTALHAIAFPALTSVAGAIDFSGNFTTPELPKLEDVKGGFNIQSQQAITCSGFEEQSGGKGSIIQGKFICKSATATTETLDGSASTTGGSSGSSATPKSDATNFGLSQAALGASFIGGLLQMIL</sequence>
<dbReference type="InterPro" id="IPR051648">
    <property type="entry name" value="CWI-Assembly_Regulator"/>
</dbReference>
<dbReference type="GO" id="GO:0005886">
    <property type="term" value="C:plasma membrane"/>
    <property type="evidence" value="ECO:0007669"/>
    <property type="project" value="TreeGrafter"/>
</dbReference>
<dbReference type="Gene3D" id="3.80.20.20">
    <property type="entry name" value="Receptor L-domain"/>
    <property type="match status" value="1"/>
</dbReference>
<proteinExistence type="predicted"/>
<dbReference type="GO" id="GO:0031505">
    <property type="term" value="P:fungal-type cell wall organization"/>
    <property type="evidence" value="ECO:0007669"/>
    <property type="project" value="TreeGrafter"/>
</dbReference>
<dbReference type="PANTHER" id="PTHR31018">
    <property type="entry name" value="SPORULATION-SPECIFIC PROTEIN-RELATED"/>
    <property type="match status" value="1"/>
</dbReference>
<keyword evidence="9" id="KW-1185">Reference proteome</keyword>
<dbReference type="PANTHER" id="PTHR31018:SF3">
    <property type="entry name" value="RECEPTOR PROTEIN-TYROSINE KINASE"/>
    <property type="match status" value="1"/>
</dbReference>
<dbReference type="OrthoDB" id="536881at2759"/>
<evidence type="ECO:0000256" key="2">
    <source>
        <dbReference type="ARBA" id="ARBA00022512"/>
    </source>
</evidence>
<organism evidence="8 9">
    <name type="scientific">Cadophora malorum</name>
    <dbReference type="NCBI Taxonomy" id="108018"/>
    <lineage>
        <taxon>Eukaryota</taxon>
        <taxon>Fungi</taxon>
        <taxon>Dikarya</taxon>
        <taxon>Ascomycota</taxon>
        <taxon>Pezizomycotina</taxon>
        <taxon>Leotiomycetes</taxon>
        <taxon>Helotiales</taxon>
        <taxon>Ploettnerulaceae</taxon>
        <taxon>Cadophora</taxon>
    </lineage>
</organism>
<keyword evidence="4 7" id="KW-0732">Signal</keyword>
<evidence type="ECO:0000256" key="1">
    <source>
        <dbReference type="ARBA" id="ARBA00004191"/>
    </source>
</evidence>
<dbReference type="GO" id="GO:0009277">
    <property type="term" value="C:fungal-type cell wall"/>
    <property type="evidence" value="ECO:0007669"/>
    <property type="project" value="TreeGrafter"/>
</dbReference>
<gene>
    <name evidence="8" type="ORF">IFR04_011984</name>
</gene>
<evidence type="ECO:0000256" key="3">
    <source>
        <dbReference type="ARBA" id="ARBA00022525"/>
    </source>
</evidence>
<feature type="chain" id="PRO_5034730854" description="GPI-anchored cell wall organization protein Ecm33" evidence="7">
    <location>
        <begin position="19"/>
        <end position="404"/>
    </location>
</feature>
<evidence type="ECO:0000256" key="7">
    <source>
        <dbReference type="SAM" id="SignalP"/>
    </source>
</evidence>
<feature type="region of interest" description="Disordered" evidence="6">
    <location>
        <begin position="360"/>
        <end position="379"/>
    </location>
</feature>
<feature type="compositionally biased region" description="Low complexity" evidence="6">
    <location>
        <begin position="362"/>
        <end position="376"/>
    </location>
</feature>